<dbReference type="EMBL" id="GADI01003444">
    <property type="protein sequence ID" value="JAA70364.1"/>
    <property type="molecule type" value="mRNA"/>
</dbReference>
<organism evidence="1">
    <name type="scientific">Ixodes ricinus</name>
    <name type="common">Common tick</name>
    <name type="synonym">Acarus ricinus</name>
    <dbReference type="NCBI Taxonomy" id="34613"/>
    <lineage>
        <taxon>Eukaryota</taxon>
        <taxon>Metazoa</taxon>
        <taxon>Ecdysozoa</taxon>
        <taxon>Arthropoda</taxon>
        <taxon>Chelicerata</taxon>
        <taxon>Arachnida</taxon>
        <taxon>Acari</taxon>
        <taxon>Parasitiformes</taxon>
        <taxon>Ixodida</taxon>
        <taxon>Ixodoidea</taxon>
        <taxon>Ixodidae</taxon>
        <taxon>Ixodinae</taxon>
        <taxon>Ixodes</taxon>
    </lineage>
</organism>
<dbReference type="PANTHER" id="PTHR24114:SF2">
    <property type="entry name" value="F-BOX DOMAIN-CONTAINING PROTEIN-RELATED"/>
    <property type="match status" value="1"/>
</dbReference>
<proteinExistence type="evidence at transcript level"/>
<dbReference type="InterPro" id="IPR052394">
    <property type="entry name" value="LRR-containing"/>
</dbReference>
<dbReference type="AlphaFoldDB" id="A0A0K8RIM6"/>
<dbReference type="PANTHER" id="PTHR24114">
    <property type="entry name" value="LEUCINE RICH REPEAT FAMILY PROTEIN"/>
    <property type="match status" value="1"/>
</dbReference>
<dbReference type="SUPFAM" id="SSF52047">
    <property type="entry name" value="RNI-like"/>
    <property type="match status" value="2"/>
</dbReference>
<reference evidence="1" key="1">
    <citation type="submission" date="2012-12" db="EMBL/GenBank/DDBJ databases">
        <title>Identification and characterization of a phenylalanine ammonia-lyase gene family in Isatis indigotica Fort.</title>
        <authorList>
            <person name="Liu Q."/>
            <person name="Chen J."/>
            <person name="Zhou X."/>
            <person name="Di P."/>
            <person name="Xiao Y."/>
            <person name="Xuan H."/>
            <person name="Zhang L."/>
            <person name="Chen W."/>
        </authorList>
    </citation>
    <scope>NUCLEOTIDE SEQUENCE</scope>
    <source>
        <tissue evidence="1">Salivary gland</tissue>
    </source>
</reference>
<evidence type="ECO:0000313" key="1">
    <source>
        <dbReference type="EMBL" id="JAA70364.1"/>
    </source>
</evidence>
<name>A0A0K8RIM6_IXORI</name>
<dbReference type="Gene3D" id="3.80.10.10">
    <property type="entry name" value="Ribonuclease Inhibitor"/>
    <property type="match status" value="3"/>
</dbReference>
<accession>A0A0K8RIM6</accession>
<dbReference type="InterPro" id="IPR032675">
    <property type="entry name" value="LRR_dom_sf"/>
</dbReference>
<sequence>MAAARQLRLMNDQDVTMRKWRDSSLKKHLNSIVAGCGDAYVKLHAQFKARGYDLKTVCDCTKRCWLFKQLFYINEILILISMELKESVPNELSLTKCDGGYGYYKEEESDTNPFVLIYMLLRYHECITTLCFSSSMCRVVYLRLLSFSFSPRSNLRYLKIENNCFGDFEAYISRGICDLTKVETLVLKNLMMTCETFFTFMCMLKKCPFKHIVLKNNELDYDQVLSAICSNASKLKTLVYKNSRKIGFFGRRDLIELLKSDECVLETLYVTHLFDTEDDGLRFMEALTVNTTLKVLKLKFSKMTSTVVRALGEILKVNTRLEILNISRNKIDETGAMYLANALKRNETLKRLSFCDNAGTPIVVGALAENTTLRKIKLNCEEPNRDALAMLWSLNVYDRVVMCMNLSDVARLSASIAERLHNFRELSVSLVGFTGQSCCLVRLFTLLCHASNLEVIKIRINYALEIKEAESFATLISTSRSLKKIMIYNKSHPDVVRLILLGLASNKSVTHFNWRPCMLNEKKVAEAFLTLVRKNETLCHFNGICASSEVYRNIAIAVEMNRTIQNIAFCFVTPSDVPFLFPIQETLRRNTSFQSRAVAALLDPTVLAKMPGSARTVEYLLHNESFKTFFREDVRQDFDALSKRLNRYIANNFFWFSGVCKDIGQCTPILNYECWSKICSFIELKYVLPKSRKRQRED</sequence>
<protein>
    <submittedName>
        <fullName evidence="1">Putative nlr family card domain protein</fullName>
    </submittedName>
</protein>